<dbReference type="EMBL" id="JAUOTP010000002">
    <property type="protein sequence ID" value="MDO6413839.1"/>
    <property type="molecule type" value="Genomic_DNA"/>
</dbReference>
<evidence type="ECO:0000313" key="3">
    <source>
        <dbReference type="Proteomes" id="UP001169764"/>
    </source>
</evidence>
<comment type="caution">
    <text evidence="2">The sequence shown here is derived from an EMBL/GenBank/DDBJ whole genome shotgun (WGS) entry which is preliminary data.</text>
</comment>
<sequence length="46" mass="5290">MADKDDIHLTRTEARGGSSNHVTRYVLPISLALVIILFVVILRIWW</sequence>
<keyword evidence="1" id="KW-1133">Transmembrane helix</keyword>
<keyword evidence="1" id="KW-0812">Transmembrane</keyword>
<evidence type="ECO:0000313" key="2">
    <source>
        <dbReference type="EMBL" id="MDO6413839.1"/>
    </source>
</evidence>
<organism evidence="2 3">
    <name type="scientific">Sphingomonas natans</name>
    <dbReference type="NCBI Taxonomy" id="3063330"/>
    <lineage>
        <taxon>Bacteria</taxon>
        <taxon>Pseudomonadati</taxon>
        <taxon>Pseudomonadota</taxon>
        <taxon>Alphaproteobacteria</taxon>
        <taxon>Sphingomonadales</taxon>
        <taxon>Sphingomonadaceae</taxon>
        <taxon>Sphingomonas</taxon>
    </lineage>
</organism>
<keyword evidence="3" id="KW-1185">Reference proteome</keyword>
<evidence type="ECO:0000256" key="1">
    <source>
        <dbReference type="SAM" id="Phobius"/>
    </source>
</evidence>
<dbReference type="RefSeq" id="WP_303540569.1">
    <property type="nucleotide sequence ID" value="NZ_JAUOTP010000002.1"/>
</dbReference>
<dbReference type="Proteomes" id="UP001169764">
    <property type="component" value="Unassembled WGS sequence"/>
</dbReference>
<protein>
    <submittedName>
        <fullName evidence="2">Uncharacterized protein</fullName>
    </submittedName>
</protein>
<reference evidence="2" key="1">
    <citation type="submission" date="2023-07" db="EMBL/GenBank/DDBJ databases">
        <authorList>
            <person name="Kim M."/>
        </authorList>
    </citation>
    <scope>NUCLEOTIDE SEQUENCE</scope>
    <source>
        <strain evidence="2">BIUV-7</strain>
    </source>
</reference>
<keyword evidence="1" id="KW-0472">Membrane</keyword>
<gene>
    <name evidence="2" type="ORF">Q4F19_05555</name>
</gene>
<feature type="transmembrane region" description="Helical" evidence="1">
    <location>
        <begin position="25"/>
        <end position="45"/>
    </location>
</feature>
<proteinExistence type="predicted"/>
<name>A0ABT8Y687_9SPHN</name>
<accession>A0ABT8Y687</accession>